<proteinExistence type="predicted"/>
<dbReference type="KEGG" id="cmp:Cha6605_2361"/>
<name>K9UFK7_CHAP6</name>
<evidence type="ECO:0000313" key="2">
    <source>
        <dbReference type="Proteomes" id="UP000010366"/>
    </source>
</evidence>
<sequence length="292" mass="34054">MGLLDGNRQLTDSLLISKVEICIDAANYMTIATFPKELFAISELRFDREAWALPNREMWTFPNRPSALVADESNLSADTDVHNLKGAARVLATVRKIFRVAKSRYGWSDSKIEDLLCKFYQDSSFDGLDSIARTLIFAEAIHNLAWLAEKSSDFSFWLNLNSSQREVLFSYASQLRDDLSKFSQLNLQTRLDLFKRSFLFKVDFNRLFLECLENRKKVVDNADRMETIFEKSKIQQNRVLNFSKMTQAQRDLAIEHYQNIRQSNIDRLTPEELDKSNKQFDRAFEQLEESRN</sequence>
<dbReference type="EMBL" id="CP003600">
    <property type="protein sequence ID" value="AFY93433.1"/>
    <property type="molecule type" value="Genomic_DNA"/>
</dbReference>
<dbReference type="STRING" id="1173020.Cha6605_2361"/>
<dbReference type="AlphaFoldDB" id="K9UFK7"/>
<reference evidence="1 2" key="1">
    <citation type="submission" date="2012-05" db="EMBL/GenBank/DDBJ databases">
        <title>Finished chromosome of genome of Chamaesiphon sp. PCC 6605.</title>
        <authorList>
            <consortium name="US DOE Joint Genome Institute"/>
            <person name="Gugger M."/>
            <person name="Coursin T."/>
            <person name="Rippka R."/>
            <person name="Tandeau De Marsac N."/>
            <person name="Huntemann M."/>
            <person name="Wei C.-L."/>
            <person name="Han J."/>
            <person name="Detter J.C."/>
            <person name="Han C."/>
            <person name="Tapia R."/>
            <person name="Chen A."/>
            <person name="Kyrpides N."/>
            <person name="Mavromatis K."/>
            <person name="Markowitz V."/>
            <person name="Szeto E."/>
            <person name="Ivanova N."/>
            <person name="Pagani I."/>
            <person name="Pati A."/>
            <person name="Goodwin L."/>
            <person name="Nordberg H.P."/>
            <person name="Cantor M.N."/>
            <person name="Hua S.X."/>
            <person name="Woyke T."/>
            <person name="Kerfeld C.A."/>
        </authorList>
    </citation>
    <scope>NUCLEOTIDE SEQUENCE [LARGE SCALE GENOMIC DNA]</scope>
    <source>
        <strain evidence="2">ATCC 27169 / PCC 6605</strain>
    </source>
</reference>
<organism evidence="1 2">
    <name type="scientific">Chamaesiphon minutus (strain ATCC 27169 / PCC 6605)</name>
    <dbReference type="NCBI Taxonomy" id="1173020"/>
    <lineage>
        <taxon>Bacteria</taxon>
        <taxon>Bacillati</taxon>
        <taxon>Cyanobacteriota</taxon>
        <taxon>Cyanophyceae</taxon>
        <taxon>Gomontiellales</taxon>
        <taxon>Chamaesiphonaceae</taxon>
        <taxon>Chamaesiphon</taxon>
    </lineage>
</organism>
<keyword evidence="2" id="KW-1185">Reference proteome</keyword>
<evidence type="ECO:0000313" key="1">
    <source>
        <dbReference type="EMBL" id="AFY93433.1"/>
    </source>
</evidence>
<accession>K9UFK7</accession>
<dbReference type="Proteomes" id="UP000010366">
    <property type="component" value="Chromosome"/>
</dbReference>
<gene>
    <name evidence="1" type="ORF">Cha6605_2361</name>
</gene>
<protein>
    <submittedName>
        <fullName evidence="1">Uncharacterized protein</fullName>
    </submittedName>
</protein>
<dbReference type="HOGENOM" id="CLU_952169_0_0_3"/>